<name>A0A0A8HPB8_STAHY</name>
<dbReference type="GeneID" id="41072974"/>
<reference evidence="2 3" key="1">
    <citation type="journal article" date="2016" name="Front. Microbiol.">
        <title>Comprehensive Phylogenetic Analysis of Bovine Non-aureus Staphylococci Species Based on Whole-Genome Sequencing.</title>
        <authorList>
            <person name="Naushad S."/>
            <person name="Barkema H.W."/>
            <person name="Luby C."/>
            <person name="Condas L.A."/>
            <person name="Nobrega D.B."/>
            <person name="Carson D.A."/>
            <person name="De Buck J."/>
        </authorList>
    </citation>
    <scope>NUCLEOTIDE SEQUENCE [LARGE SCALE GENOMIC DNA]</scope>
    <source>
        <strain evidence="2 3">SNUC 5959</strain>
    </source>
</reference>
<evidence type="ECO:0000259" key="1">
    <source>
        <dbReference type="Pfam" id="PF03413"/>
    </source>
</evidence>
<dbReference type="InterPro" id="IPR025711">
    <property type="entry name" value="PepSY"/>
</dbReference>
<evidence type="ECO:0000313" key="2">
    <source>
        <dbReference type="EMBL" id="RIO47486.1"/>
    </source>
</evidence>
<dbReference type="AlphaFoldDB" id="A0A0A8HPB8"/>
<comment type="caution">
    <text evidence="2">The sequence shown here is derived from an EMBL/GenBank/DDBJ whole genome shotgun (WGS) entry which is preliminary data.</text>
</comment>
<organism evidence="2 3">
    <name type="scientific">Staphylococcus hyicus</name>
    <dbReference type="NCBI Taxonomy" id="1284"/>
    <lineage>
        <taxon>Bacteria</taxon>
        <taxon>Bacillati</taxon>
        <taxon>Bacillota</taxon>
        <taxon>Bacilli</taxon>
        <taxon>Bacillales</taxon>
        <taxon>Staphylococcaceae</taxon>
        <taxon>Staphylococcus</taxon>
    </lineage>
</organism>
<proteinExistence type="predicted"/>
<dbReference type="EMBL" id="QXVO01000003">
    <property type="protein sequence ID" value="RIO47486.1"/>
    <property type="molecule type" value="Genomic_DNA"/>
</dbReference>
<dbReference type="HOGENOM" id="CLU_158531_2_0_9"/>
<sequence length="108" mass="12450">MLNKKNWPLLIPIAIGTLLAGSYFYILRLERDRNHTPHDVLETVKQYFNNVTGSYILYEVVEFQKGLETYSAYKGGITTSRNDVTHHYTFYANAKTGEILDITENQTT</sequence>
<feature type="domain" description="PepSY" evidence="1">
    <location>
        <begin position="36"/>
        <end position="102"/>
    </location>
</feature>
<accession>A0A0A8HPB8</accession>
<dbReference type="Pfam" id="PF03413">
    <property type="entry name" value="PepSY"/>
    <property type="match status" value="1"/>
</dbReference>
<evidence type="ECO:0000313" key="3">
    <source>
        <dbReference type="Proteomes" id="UP000285625"/>
    </source>
</evidence>
<dbReference type="RefSeq" id="WP_039645226.1">
    <property type="nucleotide sequence ID" value="NZ_CP008747.1"/>
</dbReference>
<dbReference type="Proteomes" id="UP000285625">
    <property type="component" value="Unassembled WGS sequence"/>
</dbReference>
<protein>
    <recommendedName>
        <fullName evidence="1">PepSY domain-containing protein</fullName>
    </recommendedName>
</protein>
<dbReference type="KEGG" id="shu:SHYC_05905"/>
<gene>
    <name evidence="2" type="ORF">BUZ57_01585</name>
</gene>
<dbReference type="STRING" id="1284.SHYC_05905"/>